<dbReference type="SUPFAM" id="SSF47384">
    <property type="entry name" value="Homodimeric domain of signal transducing histidine kinase"/>
    <property type="match status" value="1"/>
</dbReference>
<dbReference type="SMART" id="SM00086">
    <property type="entry name" value="PAC"/>
    <property type="match status" value="2"/>
</dbReference>
<evidence type="ECO:0000259" key="7">
    <source>
        <dbReference type="PROSITE" id="PS50112"/>
    </source>
</evidence>
<dbReference type="Pfam" id="PF00512">
    <property type="entry name" value="HisKA"/>
    <property type="match status" value="1"/>
</dbReference>
<accession>A0ABY4BLW4</accession>
<dbReference type="NCBIfam" id="TIGR00229">
    <property type="entry name" value="sensory_box"/>
    <property type="match status" value="1"/>
</dbReference>
<dbReference type="Pfam" id="PF08447">
    <property type="entry name" value="PAS_3"/>
    <property type="match status" value="1"/>
</dbReference>
<dbReference type="Pfam" id="PF02518">
    <property type="entry name" value="HATPase_c"/>
    <property type="match status" value="1"/>
</dbReference>
<dbReference type="InterPro" id="IPR036890">
    <property type="entry name" value="HATPase_C_sf"/>
</dbReference>
<dbReference type="InterPro" id="IPR005467">
    <property type="entry name" value="His_kinase_dom"/>
</dbReference>
<dbReference type="CDD" id="cd00130">
    <property type="entry name" value="PAS"/>
    <property type="match status" value="1"/>
</dbReference>
<sequence length="624" mass="70849">MDNQYYEKIKPESLINLFSQAPVALAMLMGKDFVIESANEQILQIWGKDDSVIGLPLVEALPEIKDQAFPDILLEVYETGKPFRGYKVSCFLERKGVLGEYFFDFVYSPVYDNANQIIGVSVVATEVTSQVKSEEQLADSELRFKNLILNADYSIAIYRGLDMIVELANDKMLRTWGKDRSVIGMPLEKAVPELEGQPFIDLLRKVYTTGETYSATEDRADLIVDGKLQTYFYNFSYKPIRNNRNEVYAILNMAVNVTDMVNSRKKLQEKSEKLRLSEAKYKGLSEAMPQIVWTSAANGNFSYLNERAKEYFDITDDFIGAKNFSIFIHPEDLPKVEKVWKKAVKKKSHYEIEYRAKNKSGEYIWLLTRAVPDLDEDGNVNQWIGTSIDINELKILQAQKDTFLGIASHELKTPLTSIKLYAQVLDRMLTKQGDSKTAEYAKKMDEQVVKLTSLIGDLLDVTKINSGKIQLNEDNFNIAELVDEIVEEQQLTSRHKITVEKNSVGTVYADKHRVSQVITNFLTNAVKYSPNADEVIVRSENDGANMIFSVRDFGLGIPDNKKDKVFEQYYRVSGEEQSTIPGLGLGLFIAAQIIERSNGKIWVESTLGKGSTFFFSLPLSEREN</sequence>
<keyword evidence="3" id="KW-0597">Phosphoprotein</keyword>
<dbReference type="InterPro" id="IPR035965">
    <property type="entry name" value="PAS-like_dom_sf"/>
</dbReference>
<dbReference type="SMART" id="SM00388">
    <property type="entry name" value="HisKA"/>
    <property type="match status" value="1"/>
</dbReference>
<evidence type="ECO:0000313" key="9">
    <source>
        <dbReference type="EMBL" id="UOE40095.1"/>
    </source>
</evidence>
<dbReference type="Pfam" id="PF08448">
    <property type="entry name" value="PAS_4"/>
    <property type="match status" value="2"/>
</dbReference>
<dbReference type="InterPro" id="IPR001610">
    <property type="entry name" value="PAC"/>
</dbReference>
<dbReference type="SUPFAM" id="SSF55874">
    <property type="entry name" value="ATPase domain of HSP90 chaperone/DNA topoisomerase II/histidine kinase"/>
    <property type="match status" value="1"/>
</dbReference>
<dbReference type="PROSITE" id="PS50113">
    <property type="entry name" value="PAC"/>
    <property type="match status" value="1"/>
</dbReference>
<feature type="domain" description="Histidine kinase" evidence="6">
    <location>
        <begin position="406"/>
        <end position="621"/>
    </location>
</feature>
<evidence type="ECO:0000313" key="10">
    <source>
        <dbReference type="Proteomes" id="UP000831460"/>
    </source>
</evidence>
<feature type="domain" description="PAC" evidence="8">
    <location>
        <begin position="350"/>
        <end position="402"/>
    </location>
</feature>
<dbReference type="EMBL" id="CP094532">
    <property type="protein sequence ID" value="UOE40095.1"/>
    <property type="molecule type" value="Genomic_DNA"/>
</dbReference>
<dbReference type="Proteomes" id="UP000831460">
    <property type="component" value="Chromosome"/>
</dbReference>
<name>A0ABY4BLW4_9FLAO</name>
<dbReference type="InterPro" id="IPR013655">
    <property type="entry name" value="PAS_fold_3"/>
</dbReference>
<evidence type="ECO:0000259" key="8">
    <source>
        <dbReference type="PROSITE" id="PS50113"/>
    </source>
</evidence>
<dbReference type="InterPro" id="IPR036097">
    <property type="entry name" value="HisK_dim/P_sf"/>
</dbReference>
<proteinExistence type="predicted"/>
<feature type="domain" description="PAS" evidence="7">
    <location>
        <begin position="277"/>
        <end position="347"/>
    </location>
</feature>
<dbReference type="CDD" id="cd00075">
    <property type="entry name" value="HATPase"/>
    <property type="match status" value="1"/>
</dbReference>
<dbReference type="PRINTS" id="PR00344">
    <property type="entry name" value="BCTRLSENSOR"/>
</dbReference>
<dbReference type="InterPro" id="IPR052162">
    <property type="entry name" value="Sensor_kinase/Photoreceptor"/>
</dbReference>
<dbReference type="PROSITE" id="PS50109">
    <property type="entry name" value="HIS_KIN"/>
    <property type="match status" value="1"/>
</dbReference>
<dbReference type="InterPro" id="IPR013656">
    <property type="entry name" value="PAS_4"/>
</dbReference>
<dbReference type="RefSeq" id="WP_243548121.1">
    <property type="nucleotide sequence ID" value="NZ_CP094532.1"/>
</dbReference>
<dbReference type="InterPro" id="IPR000014">
    <property type="entry name" value="PAS"/>
</dbReference>
<keyword evidence="5" id="KW-0418">Kinase</keyword>
<dbReference type="PANTHER" id="PTHR43304">
    <property type="entry name" value="PHYTOCHROME-LIKE PROTEIN CPH1"/>
    <property type="match status" value="1"/>
</dbReference>
<dbReference type="SUPFAM" id="SSF55785">
    <property type="entry name" value="PYP-like sensor domain (PAS domain)"/>
    <property type="match status" value="3"/>
</dbReference>
<evidence type="ECO:0000259" key="6">
    <source>
        <dbReference type="PROSITE" id="PS50109"/>
    </source>
</evidence>
<dbReference type="PANTHER" id="PTHR43304:SF1">
    <property type="entry name" value="PAC DOMAIN-CONTAINING PROTEIN"/>
    <property type="match status" value="1"/>
</dbReference>
<dbReference type="InterPro" id="IPR000700">
    <property type="entry name" value="PAS-assoc_C"/>
</dbReference>
<dbReference type="PROSITE" id="PS50112">
    <property type="entry name" value="PAS"/>
    <property type="match status" value="1"/>
</dbReference>
<organism evidence="9 10">
    <name type="scientific">Chryseobacterium suipulveris</name>
    <dbReference type="NCBI Taxonomy" id="2929800"/>
    <lineage>
        <taxon>Bacteria</taxon>
        <taxon>Pseudomonadati</taxon>
        <taxon>Bacteroidota</taxon>
        <taxon>Flavobacteriia</taxon>
        <taxon>Flavobacteriales</taxon>
        <taxon>Weeksellaceae</taxon>
        <taxon>Chryseobacterium group</taxon>
        <taxon>Chryseobacterium</taxon>
    </lineage>
</organism>
<dbReference type="Gene3D" id="3.30.450.20">
    <property type="entry name" value="PAS domain"/>
    <property type="match status" value="3"/>
</dbReference>
<protein>
    <recommendedName>
        <fullName evidence="2">histidine kinase</fullName>
        <ecNumber evidence="2">2.7.13.3</ecNumber>
    </recommendedName>
</protein>
<dbReference type="InterPro" id="IPR004358">
    <property type="entry name" value="Sig_transdc_His_kin-like_C"/>
</dbReference>
<dbReference type="Gene3D" id="1.10.287.130">
    <property type="match status" value="1"/>
</dbReference>
<dbReference type="SMART" id="SM00091">
    <property type="entry name" value="PAS"/>
    <property type="match status" value="3"/>
</dbReference>
<evidence type="ECO:0000256" key="3">
    <source>
        <dbReference type="ARBA" id="ARBA00022553"/>
    </source>
</evidence>
<evidence type="ECO:0000256" key="2">
    <source>
        <dbReference type="ARBA" id="ARBA00012438"/>
    </source>
</evidence>
<evidence type="ECO:0000256" key="4">
    <source>
        <dbReference type="ARBA" id="ARBA00022679"/>
    </source>
</evidence>
<dbReference type="InterPro" id="IPR003594">
    <property type="entry name" value="HATPase_dom"/>
</dbReference>
<evidence type="ECO:0000256" key="5">
    <source>
        <dbReference type="ARBA" id="ARBA00022777"/>
    </source>
</evidence>
<dbReference type="CDD" id="cd00082">
    <property type="entry name" value="HisKA"/>
    <property type="match status" value="1"/>
</dbReference>
<keyword evidence="10" id="KW-1185">Reference proteome</keyword>
<gene>
    <name evidence="9" type="ORF">MTP09_09195</name>
</gene>
<reference evidence="9 10" key="1">
    <citation type="submission" date="2022-03" db="EMBL/GenBank/DDBJ databases">
        <title>Chryseobacterium sp. isolated from particulate matters in swine house.</title>
        <authorList>
            <person name="Won M."/>
            <person name="Kim S.-J."/>
            <person name="Kwon S.-W."/>
        </authorList>
    </citation>
    <scope>NUCLEOTIDE SEQUENCE [LARGE SCALE GENOMIC DNA]</scope>
    <source>
        <strain evidence="9 10">SC2-2</strain>
    </source>
</reference>
<dbReference type="EC" id="2.7.13.3" evidence="2"/>
<evidence type="ECO:0000256" key="1">
    <source>
        <dbReference type="ARBA" id="ARBA00000085"/>
    </source>
</evidence>
<dbReference type="SMART" id="SM00387">
    <property type="entry name" value="HATPase_c"/>
    <property type="match status" value="1"/>
</dbReference>
<keyword evidence="4" id="KW-0808">Transferase</keyword>
<dbReference type="InterPro" id="IPR003661">
    <property type="entry name" value="HisK_dim/P_dom"/>
</dbReference>
<dbReference type="Gene3D" id="3.30.565.10">
    <property type="entry name" value="Histidine kinase-like ATPase, C-terminal domain"/>
    <property type="match status" value="1"/>
</dbReference>
<comment type="catalytic activity">
    <reaction evidence="1">
        <text>ATP + protein L-histidine = ADP + protein N-phospho-L-histidine.</text>
        <dbReference type="EC" id="2.7.13.3"/>
    </reaction>
</comment>